<keyword evidence="5" id="KW-0067">ATP-binding</keyword>
<dbReference type="PANTHER" id="PTHR24058:SF112">
    <property type="entry name" value="DUAL SPECIFICITY TYROSINE-PHOSPHORYLATION-REGULATED KINASE 3 HOMOLOG-RELATED"/>
    <property type="match status" value="1"/>
</dbReference>
<dbReference type="FunCoup" id="E3LD54">
    <property type="interactions" value="34"/>
</dbReference>
<dbReference type="PROSITE" id="PS00109">
    <property type="entry name" value="PROTEIN_KINASE_TYR"/>
    <property type="match status" value="1"/>
</dbReference>
<dbReference type="GO" id="GO:0005634">
    <property type="term" value="C:nucleus"/>
    <property type="evidence" value="ECO:0007669"/>
    <property type="project" value="TreeGrafter"/>
</dbReference>
<dbReference type="EMBL" id="DS268407">
    <property type="protein sequence ID" value="EFO83040.1"/>
    <property type="molecule type" value="Genomic_DNA"/>
</dbReference>
<dbReference type="PANTHER" id="PTHR24058">
    <property type="entry name" value="DUAL SPECIFICITY PROTEIN KINASE"/>
    <property type="match status" value="1"/>
</dbReference>
<dbReference type="InterPro" id="IPR000719">
    <property type="entry name" value="Prot_kinase_dom"/>
</dbReference>
<accession>E3LD54</accession>
<evidence type="ECO:0000259" key="6">
    <source>
        <dbReference type="PROSITE" id="PS50011"/>
    </source>
</evidence>
<dbReference type="HOGENOM" id="CLU_000288_5_15_1"/>
<dbReference type="GO" id="GO:0005856">
    <property type="term" value="C:cytoskeleton"/>
    <property type="evidence" value="ECO:0007669"/>
    <property type="project" value="TreeGrafter"/>
</dbReference>
<evidence type="ECO:0000256" key="5">
    <source>
        <dbReference type="ARBA" id="ARBA00022840"/>
    </source>
</evidence>
<evidence type="ECO:0000313" key="7">
    <source>
        <dbReference type="EMBL" id="EFO83040.1"/>
    </source>
</evidence>
<feature type="domain" description="Protein kinase" evidence="6">
    <location>
        <begin position="120"/>
        <end position="429"/>
    </location>
</feature>
<evidence type="ECO:0000256" key="3">
    <source>
        <dbReference type="ARBA" id="ARBA00022741"/>
    </source>
</evidence>
<name>E3LD54_CAERE</name>
<dbReference type="KEGG" id="crq:GCK72_024706"/>
<dbReference type="RefSeq" id="XP_003118442.2">
    <property type="nucleotide sequence ID" value="XM_003118394.2"/>
</dbReference>
<dbReference type="OrthoDB" id="5872068at2759"/>
<dbReference type="CTD" id="9824707"/>
<reference evidence="7" key="1">
    <citation type="submission" date="2007-07" db="EMBL/GenBank/DDBJ databases">
        <title>PCAP assembly of the Caenorhabditis remanei genome.</title>
        <authorList>
            <consortium name="The Caenorhabditis remanei Sequencing Consortium"/>
            <person name="Wilson R.K."/>
        </authorList>
    </citation>
    <scope>NUCLEOTIDE SEQUENCE [LARGE SCALE GENOMIC DNA]</scope>
    <source>
        <strain evidence="7">PB4641</strain>
    </source>
</reference>
<evidence type="ECO:0000256" key="1">
    <source>
        <dbReference type="ARBA" id="ARBA00022527"/>
    </source>
</evidence>
<evidence type="ECO:0000256" key="4">
    <source>
        <dbReference type="ARBA" id="ARBA00022777"/>
    </source>
</evidence>
<dbReference type="InterPro" id="IPR008266">
    <property type="entry name" value="Tyr_kinase_AS"/>
</dbReference>
<keyword evidence="4" id="KW-0418">Kinase</keyword>
<dbReference type="Proteomes" id="UP000008281">
    <property type="component" value="Unassembled WGS sequence"/>
</dbReference>
<keyword evidence="2" id="KW-0808">Transferase</keyword>
<dbReference type="GeneID" id="9824707"/>
<evidence type="ECO:0000256" key="2">
    <source>
        <dbReference type="ARBA" id="ARBA00022679"/>
    </source>
</evidence>
<sequence>MVDWDLVADWGEWGCGENSLHLVTPGFYEKMTEARKINFCVDQTVYPNQRRGLDPATTLNIYEGLLTPSEIDEIKECEKIYFVAPASFLKEYRTFLRNTRCLVYRGGYAMYKGDHISYRYEIKKVLCIGKSGWVAAVLDHKTKQDVALKLTHHNAASRYSEWKTLQAIEHFDRTRVSNCVRLLDYNHFRGFNYIVMNLFDTDLKNYMFEKYPHGMPLDKIAKTGRSILIALDFLAKKGIVHCDVCPSNILLNLANPEAVKLGGFGVARTVKPYFIITHCQTAYYRAPEVFVQGIQTPAIDMWSFGCVMAELVTNECFFHGESTEDQFFAIEEKLGVPTREFMRAHKTRKYFRSTQGREPIHVIQRYGKDVVDITAFKIPNRRKLPGATPLWSFFKKPEEKNLKNFLMQVFRWAPKRRITPQNALKHKFFK</sequence>
<dbReference type="eggNOG" id="KOG0667">
    <property type="taxonomic scope" value="Eukaryota"/>
</dbReference>
<keyword evidence="3" id="KW-0547">Nucleotide-binding</keyword>
<evidence type="ECO:0000313" key="8">
    <source>
        <dbReference type="Proteomes" id="UP000008281"/>
    </source>
</evidence>
<dbReference type="InterPro" id="IPR011009">
    <property type="entry name" value="Kinase-like_dom_sf"/>
</dbReference>
<keyword evidence="1" id="KW-0723">Serine/threonine-protein kinase</keyword>
<dbReference type="GO" id="GO:0005737">
    <property type="term" value="C:cytoplasm"/>
    <property type="evidence" value="ECO:0007669"/>
    <property type="project" value="TreeGrafter"/>
</dbReference>
<dbReference type="OMA" id="DQTVYPN"/>
<dbReference type="InParanoid" id="E3LD54"/>
<organism evidence="8">
    <name type="scientific">Caenorhabditis remanei</name>
    <name type="common">Caenorhabditis vulgaris</name>
    <dbReference type="NCBI Taxonomy" id="31234"/>
    <lineage>
        <taxon>Eukaryota</taxon>
        <taxon>Metazoa</taxon>
        <taxon>Ecdysozoa</taxon>
        <taxon>Nematoda</taxon>
        <taxon>Chromadorea</taxon>
        <taxon>Rhabditida</taxon>
        <taxon>Rhabditina</taxon>
        <taxon>Rhabditomorpha</taxon>
        <taxon>Rhabditoidea</taxon>
        <taxon>Rhabditidae</taxon>
        <taxon>Peloderinae</taxon>
        <taxon>Caenorhabditis</taxon>
    </lineage>
</organism>
<dbReference type="Gene3D" id="1.10.510.10">
    <property type="entry name" value="Transferase(Phosphotransferase) domain 1"/>
    <property type="match status" value="1"/>
</dbReference>
<protein>
    <recommendedName>
        <fullName evidence="6">Protein kinase domain-containing protein</fullName>
    </recommendedName>
</protein>
<dbReference type="STRING" id="31234.E3LD54"/>
<keyword evidence="8" id="KW-1185">Reference proteome</keyword>
<dbReference type="SUPFAM" id="SSF56112">
    <property type="entry name" value="Protein kinase-like (PK-like)"/>
    <property type="match status" value="1"/>
</dbReference>
<dbReference type="Gene3D" id="3.30.200.20">
    <property type="entry name" value="Phosphorylase Kinase, domain 1"/>
    <property type="match status" value="1"/>
</dbReference>
<dbReference type="Pfam" id="PF00069">
    <property type="entry name" value="Pkinase"/>
    <property type="match status" value="1"/>
</dbReference>
<proteinExistence type="predicted"/>
<dbReference type="GO" id="GO:0005524">
    <property type="term" value="F:ATP binding"/>
    <property type="evidence" value="ECO:0007669"/>
    <property type="project" value="UniProtKB-KW"/>
</dbReference>
<gene>
    <name evidence="7" type="ORF">CRE_00566</name>
</gene>
<dbReference type="GO" id="GO:0004674">
    <property type="term" value="F:protein serine/threonine kinase activity"/>
    <property type="evidence" value="ECO:0007669"/>
    <property type="project" value="UniProtKB-KW"/>
</dbReference>
<dbReference type="AlphaFoldDB" id="E3LD54"/>
<dbReference type="InterPro" id="IPR050494">
    <property type="entry name" value="Ser_Thr_dual-spec_kinase"/>
</dbReference>
<dbReference type="PROSITE" id="PS50011">
    <property type="entry name" value="PROTEIN_KINASE_DOM"/>
    <property type="match status" value="1"/>
</dbReference>